<dbReference type="EMBL" id="WNYA01000011">
    <property type="protein sequence ID" value="KAG8551780.1"/>
    <property type="molecule type" value="Genomic_DNA"/>
</dbReference>
<dbReference type="Proteomes" id="UP000824782">
    <property type="component" value="Unassembled WGS sequence"/>
</dbReference>
<dbReference type="AlphaFoldDB" id="A0AAV6ZWX6"/>
<proteinExistence type="predicted"/>
<name>A0AAV6ZWX6_ENGPU</name>
<comment type="caution">
    <text evidence="1">The sequence shown here is derived from an EMBL/GenBank/DDBJ whole genome shotgun (WGS) entry which is preliminary data.</text>
</comment>
<accession>A0AAV6ZWX6</accession>
<keyword evidence="2" id="KW-1185">Reference proteome</keyword>
<protein>
    <submittedName>
        <fullName evidence="1">Uncharacterized protein</fullName>
    </submittedName>
</protein>
<organism evidence="1 2">
    <name type="scientific">Engystomops pustulosus</name>
    <name type="common">Tungara frog</name>
    <name type="synonym">Physalaemus pustulosus</name>
    <dbReference type="NCBI Taxonomy" id="76066"/>
    <lineage>
        <taxon>Eukaryota</taxon>
        <taxon>Metazoa</taxon>
        <taxon>Chordata</taxon>
        <taxon>Craniata</taxon>
        <taxon>Vertebrata</taxon>
        <taxon>Euteleostomi</taxon>
        <taxon>Amphibia</taxon>
        <taxon>Batrachia</taxon>
        <taxon>Anura</taxon>
        <taxon>Neobatrachia</taxon>
        <taxon>Hyloidea</taxon>
        <taxon>Leptodactylidae</taxon>
        <taxon>Leiuperinae</taxon>
        <taxon>Engystomops</taxon>
    </lineage>
</organism>
<evidence type="ECO:0000313" key="2">
    <source>
        <dbReference type="Proteomes" id="UP000824782"/>
    </source>
</evidence>
<sequence>MQHAGLFFLLFKIMRYNTDGLFHFAYKMYSFNKLAEGDALLEHLCLSTRETPLQASQQKNLQNHQDLPS</sequence>
<evidence type="ECO:0000313" key="1">
    <source>
        <dbReference type="EMBL" id="KAG8551780.1"/>
    </source>
</evidence>
<gene>
    <name evidence="1" type="ORF">GDO81_004261</name>
</gene>
<reference evidence="1" key="1">
    <citation type="thesis" date="2020" institute="ProQuest LLC" country="789 East Eisenhower Parkway, Ann Arbor, MI, USA">
        <title>Comparative Genomics and Chromosome Evolution.</title>
        <authorList>
            <person name="Mudd A.B."/>
        </authorList>
    </citation>
    <scope>NUCLEOTIDE SEQUENCE</scope>
    <source>
        <strain evidence="1">237g6f4</strain>
        <tissue evidence="1">Blood</tissue>
    </source>
</reference>